<evidence type="ECO:0000313" key="3">
    <source>
        <dbReference type="EMBL" id="RMI39114.1"/>
    </source>
</evidence>
<name>A0A3M2LNS3_9ACTN</name>
<dbReference type="Pfam" id="PF00903">
    <property type="entry name" value="Glyoxalase"/>
    <property type="match status" value="2"/>
</dbReference>
<evidence type="ECO:0000259" key="2">
    <source>
        <dbReference type="PROSITE" id="PS51819"/>
    </source>
</evidence>
<accession>A0A3M2LNS3</accession>
<proteinExistence type="predicted"/>
<dbReference type="EMBL" id="RFFG01000073">
    <property type="protein sequence ID" value="RMI39114.1"/>
    <property type="molecule type" value="Genomic_DNA"/>
</dbReference>
<dbReference type="AlphaFoldDB" id="A0A3M2LNS3"/>
<dbReference type="PROSITE" id="PS51819">
    <property type="entry name" value="VOC"/>
    <property type="match status" value="2"/>
</dbReference>
<comment type="caution">
    <text evidence="3">The sequence shown here is derived from an EMBL/GenBank/DDBJ whole genome shotgun (WGS) entry which is preliminary data.</text>
</comment>
<reference evidence="3 4" key="1">
    <citation type="submission" date="2018-10" db="EMBL/GenBank/DDBJ databases">
        <title>Isolation from soil.</title>
        <authorList>
            <person name="Hu J."/>
        </authorList>
    </citation>
    <scope>NUCLEOTIDE SEQUENCE [LARGE SCALE GENOMIC DNA]</scope>
    <source>
        <strain evidence="3 4">NEAU-Ht49</strain>
    </source>
</reference>
<dbReference type="CDD" id="cd07247">
    <property type="entry name" value="SgaA_N_like"/>
    <property type="match status" value="2"/>
</dbReference>
<feature type="domain" description="VOC" evidence="2">
    <location>
        <begin position="163"/>
        <end position="276"/>
    </location>
</feature>
<keyword evidence="4" id="KW-1185">Reference proteome</keyword>
<protein>
    <submittedName>
        <fullName evidence="3">VOC family protein</fullName>
    </submittedName>
</protein>
<dbReference type="PANTHER" id="PTHR33993">
    <property type="entry name" value="GLYOXALASE-RELATED"/>
    <property type="match status" value="1"/>
</dbReference>
<feature type="domain" description="VOC" evidence="2">
    <location>
        <begin position="34"/>
        <end position="149"/>
    </location>
</feature>
<evidence type="ECO:0000256" key="1">
    <source>
        <dbReference type="SAM" id="MobiDB-lite"/>
    </source>
</evidence>
<dbReference type="SUPFAM" id="SSF54593">
    <property type="entry name" value="Glyoxalase/Bleomycin resistance protein/Dihydroxybiphenyl dioxygenase"/>
    <property type="match status" value="2"/>
</dbReference>
<dbReference type="Proteomes" id="UP000282674">
    <property type="component" value="Unassembled WGS sequence"/>
</dbReference>
<gene>
    <name evidence="3" type="ORF">EBO15_30595</name>
</gene>
<feature type="region of interest" description="Disordered" evidence="1">
    <location>
        <begin position="1"/>
        <end position="20"/>
    </location>
</feature>
<feature type="compositionally biased region" description="Polar residues" evidence="1">
    <location>
        <begin position="1"/>
        <end position="16"/>
    </location>
</feature>
<dbReference type="PANTHER" id="PTHR33993:SF10">
    <property type="entry name" value="CONSERVED PROTEIN"/>
    <property type="match status" value="1"/>
</dbReference>
<organism evidence="3 4">
    <name type="scientific">Actinomadura harenae</name>
    <dbReference type="NCBI Taxonomy" id="2483351"/>
    <lineage>
        <taxon>Bacteria</taxon>
        <taxon>Bacillati</taxon>
        <taxon>Actinomycetota</taxon>
        <taxon>Actinomycetes</taxon>
        <taxon>Streptosporangiales</taxon>
        <taxon>Thermomonosporaceae</taxon>
        <taxon>Actinomadura</taxon>
    </lineage>
</organism>
<evidence type="ECO:0000313" key="4">
    <source>
        <dbReference type="Proteomes" id="UP000282674"/>
    </source>
</evidence>
<dbReference type="InterPro" id="IPR029068">
    <property type="entry name" value="Glyas_Bleomycin-R_OHBP_Dase"/>
</dbReference>
<dbReference type="InterPro" id="IPR037523">
    <property type="entry name" value="VOC_core"/>
</dbReference>
<dbReference type="Gene3D" id="3.10.180.10">
    <property type="entry name" value="2,3-Dihydroxybiphenyl 1,2-Dioxygenase, domain 1"/>
    <property type="match status" value="2"/>
</dbReference>
<dbReference type="InterPro" id="IPR052164">
    <property type="entry name" value="Anthracycline_SecMetBiosynth"/>
</dbReference>
<dbReference type="InterPro" id="IPR004360">
    <property type="entry name" value="Glyas_Fos-R_dOase_dom"/>
</dbReference>
<sequence length="279" mass="30413">MNMPGNTSRRAGTSPASRRGTVMVHVTGNQPLGTPNYIDIGVPDIARAKKFYGGLFGWSFQSLGPGAMGYEAVILDGQMIAGIAEVPGEDTGGRHWWNLYFATDDADGTLKRITDAGGEVVQPVGDVFEHGRMAMVKDAGGAQFGLWQGKAMAGSGIVNEPGSFGWEELHTRDVDKARPFYEAVFDLRSEKVDAGPNMEFYVLARPDDRPVGGIARDDDREIPLWVVYFQVADADQAVRRVKEGGGTLKDGPWDTPYGRMADVRDPFGVEFRVIHSTEQ</sequence>